<dbReference type="PANTHER" id="PTHR30266">
    <property type="entry name" value="MECHANOSENSITIVE CHANNEL MSCL"/>
    <property type="match status" value="1"/>
</dbReference>
<keyword evidence="4 9" id="KW-0812">Transmembrane</keyword>
<comment type="similarity">
    <text evidence="9">Belongs to the MscL family.</text>
</comment>
<evidence type="ECO:0000256" key="5">
    <source>
        <dbReference type="ARBA" id="ARBA00022989"/>
    </source>
</evidence>
<dbReference type="InterPro" id="IPR001185">
    <property type="entry name" value="MS_channel"/>
</dbReference>
<dbReference type="Pfam" id="PF01741">
    <property type="entry name" value="MscL"/>
    <property type="match status" value="1"/>
</dbReference>
<feature type="transmembrane region" description="Helical" evidence="9">
    <location>
        <begin position="28"/>
        <end position="48"/>
    </location>
</feature>
<organism evidence="10 11">
    <name type="scientific">Corynebacterium pyruviciproducens ATCC BAA-1742</name>
    <dbReference type="NCBI Taxonomy" id="1125779"/>
    <lineage>
        <taxon>Bacteria</taxon>
        <taxon>Bacillati</taxon>
        <taxon>Actinomycetota</taxon>
        <taxon>Actinomycetes</taxon>
        <taxon>Mycobacteriales</taxon>
        <taxon>Corynebacteriaceae</taxon>
        <taxon>Corynebacterium</taxon>
    </lineage>
</organism>
<dbReference type="AlphaFoldDB" id="S2YXR7"/>
<keyword evidence="11" id="KW-1185">Reference proteome</keyword>
<keyword evidence="2 9" id="KW-0813">Transport</keyword>
<dbReference type="GO" id="GO:0008381">
    <property type="term" value="F:mechanosensitive monoatomic ion channel activity"/>
    <property type="evidence" value="ECO:0007669"/>
    <property type="project" value="UniProtKB-UniRule"/>
</dbReference>
<dbReference type="Gene3D" id="1.10.1200.120">
    <property type="entry name" value="Large-conductance mechanosensitive channel, MscL, domain 1"/>
    <property type="match status" value="1"/>
</dbReference>
<accession>S2YXR7</accession>
<evidence type="ECO:0000256" key="6">
    <source>
        <dbReference type="ARBA" id="ARBA00023065"/>
    </source>
</evidence>
<evidence type="ECO:0000256" key="9">
    <source>
        <dbReference type="HAMAP-Rule" id="MF_00115"/>
    </source>
</evidence>
<keyword evidence="7 9" id="KW-0472">Membrane</keyword>
<evidence type="ECO:0000256" key="2">
    <source>
        <dbReference type="ARBA" id="ARBA00022448"/>
    </source>
</evidence>
<keyword evidence="6 9" id="KW-0406">Ion transport</keyword>
<dbReference type="STRING" id="1125779.HMPREF1219_01347"/>
<dbReference type="EMBL" id="ATBY01000014">
    <property type="protein sequence ID" value="EPD69128.1"/>
    <property type="molecule type" value="Genomic_DNA"/>
</dbReference>
<gene>
    <name evidence="9" type="primary">mscL</name>
    <name evidence="10" type="ORF">HMPREF1219_01347</name>
</gene>
<dbReference type="PRINTS" id="PR01264">
    <property type="entry name" value="MECHCHANNEL"/>
</dbReference>
<dbReference type="PANTHER" id="PTHR30266:SF2">
    <property type="entry name" value="LARGE-CONDUCTANCE MECHANOSENSITIVE CHANNEL"/>
    <property type="match status" value="1"/>
</dbReference>
<dbReference type="SUPFAM" id="SSF81330">
    <property type="entry name" value="Gated mechanosensitive channel"/>
    <property type="match status" value="1"/>
</dbReference>
<evidence type="ECO:0000256" key="4">
    <source>
        <dbReference type="ARBA" id="ARBA00022692"/>
    </source>
</evidence>
<keyword evidence="8 9" id="KW-0407">Ion channel</keyword>
<evidence type="ECO:0000313" key="10">
    <source>
        <dbReference type="EMBL" id="EPD69128.1"/>
    </source>
</evidence>
<keyword evidence="5 9" id="KW-1133">Transmembrane helix</keyword>
<dbReference type="eggNOG" id="COG1970">
    <property type="taxonomic scope" value="Bacteria"/>
</dbReference>
<keyword evidence="3 9" id="KW-1003">Cell membrane</keyword>
<evidence type="ECO:0000256" key="7">
    <source>
        <dbReference type="ARBA" id="ARBA00023136"/>
    </source>
</evidence>
<protein>
    <recommendedName>
        <fullName evidence="9">Large-conductance mechanosensitive channel</fullName>
    </recommendedName>
</protein>
<proteinExistence type="inferred from homology"/>
<evidence type="ECO:0000313" key="11">
    <source>
        <dbReference type="Proteomes" id="UP000014408"/>
    </source>
</evidence>
<comment type="function">
    <text evidence="9">Channel that opens in response to stretch forces in the membrane lipid bilayer. May participate in the regulation of osmotic pressure changes within the cell.</text>
</comment>
<name>S2YXR7_9CORY</name>
<feature type="transmembrane region" description="Helical" evidence="9">
    <location>
        <begin position="83"/>
        <end position="108"/>
    </location>
</feature>
<dbReference type="HOGENOM" id="CLU_095787_1_0_11"/>
<dbReference type="NCBIfam" id="TIGR00220">
    <property type="entry name" value="mscL"/>
    <property type="match status" value="1"/>
</dbReference>
<evidence type="ECO:0000256" key="3">
    <source>
        <dbReference type="ARBA" id="ARBA00022475"/>
    </source>
</evidence>
<dbReference type="InterPro" id="IPR037673">
    <property type="entry name" value="MSC/AndL"/>
</dbReference>
<dbReference type="PATRIC" id="fig|1125779.3.peg.1315"/>
<reference evidence="10 11" key="1">
    <citation type="submission" date="2013-05" db="EMBL/GenBank/DDBJ databases">
        <title>The Genome Sequence of Corynebacterium pyruviciproducens 1773O (ATCC BAA-1742).</title>
        <authorList>
            <consortium name="The Broad Institute Genomics Platform"/>
            <person name="Earl A."/>
            <person name="Ward D."/>
            <person name="Feldgarden M."/>
            <person name="Gevers D."/>
            <person name="Tong J."/>
            <person name="Walker B."/>
            <person name="Young S."/>
            <person name="Zeng Q."/>
            <person name="Gargeya S."/>
            <person name="Fitzgerald M."/>
            <person name="Haas B."/>
            <person name="Abouelleil A."/>
            <person name="Allen A.W."/>
            <person name="Alvarado L."/>
            <person name="Arachchi H.M."/>
            <person name="Berlin A.M."/>
            <person name="Chapman S.B."/>
            <person name="Gainer-Dewar J."/>
            <person name="Goldberg J."/>
            <person name="Griggs A."/>
            <person name="Gujja S."/>
            <person name="Hansen M."/>
            <person name="Howarth C."/>
            <person name="Imamovic A."/>
            <person name="Ireland A."/>
            <person name="Larimer J."/>
            <person name="McCowan C."/>
            <person name="Murphy C."/>
            <person name="Pearson M."/>
            <person name="Poon T.W."/>
            <person name="Priest M."/>
            <person name="Roberts A."/>
            <person name="Saif S."/>
            <person name="Shea T."/>
            <person name="Sisk P."/>
            <person name="Sykes S."/>
            <person name="Wortman J."/>
            <person name="Nusbaum C."/>
            <person name="Birren B."/>
        </authorList>
    </citation>
    <scope>NUCLEOTIDE SEQUENCE [LARGE SCALE GENOMIC DNA]</scope>
    <source>
        <strain evidence="10 11">ATCC BAA-1742</strain>
    </source>
</reference>
<sequence length="150" mass="16371">MRVPSVNVPPTVKNNLEDFKNFIMRGNVIELAVAVVVGGAFTSIVNAFTSNIIKPLIAALGGAEVKGFGIHIISGNDATFIDFGALITAAINFLIIASVVYFLFVLPMNKYKEVRARKLGLDPKAEEVPENVVLLKEIRDIMLKQQKSEN</sequence>
<comment type="caution">
    <text evidence="10">The sequence shown here is derived from an EMBL/GenBank/DDBJ whole genome shotgun (WGS) entry which is preliminary data.</text>
</comment>
<dbReference type="Proteomes" id="UP000014408">
    <property type="component" value="Unassembled WGS sequence"/>
</dbReference>
<dbReference type="GO" id="GO:0005886">
    <property type="term" value="C:plasma membrane"/>
    <property type="evidence" value="ECO:0007669"/>
    <property type="project" value="UniProtKB-SubCell"/>
</dbReference>
<dbReference type="HAMAP" id="MF_00115">
    <property type="entry name" value="MscL"/>
    <property type="match status" value="1"/>
</dbReference>
<evidence type="ECO:0000256" key="1">
    <source>
        <dbReference type="ARBA" id="ARBA00004141"/>
    </source>
</evidence>
<comment type="subcellular location">
    <subcellularLocation>
        <location evidence="9">Cell membrane</location>
        <topology evidence="9">Multi-pass membrane protein</topology>
    </subcellularLocation>
    <subcellularLocation>
        <location evidence="1">Membrane</location>
        <topology evidence="1">Multi-pass membrane protein</topology>
    </subcellularLocation>
</comment>
<dbReference type="InterPro" id="IPR036019">
    <property type="entry name" value="MscL_channel"/>
</dbReference>
<evidence type="ECO:0000256" key="8">
    <source>
        <dbReference type="ARBA" id="ARBA00023303"/>
    </source>
</evidence>
<comment type="subunit">
    <text evidence="9">Homopentamer.</text>
</comment>